<dbReference type="OrthoDB" id="4865179at2759"/>
<reference evidence="4 5" key="1">
    <citation type="submission" date="2012-10" db="EMBL/GenBank/DDBJ databases">
        <title>Genome sequencing and analysis of entomopathogenic fungi Beauveria bassiana D1-5.</title>
        <authorList>
            <person name="Li Q."/>
            <person name="Wang L."/>
            <person name="Zhang Z."/>
            <person name="Wang Q."/>
            <person name="Ren J."/>
            <person name="Wang M."/>
            <person name="Xu W."/>
            <person name="Wang J."/>
            <person name="Lu Y."/>
            <person name="Du Q."/>
            <person name="Sun Z."/>
        </authorList>
    </citation>
    <scope>NUCLEOTIDE SEQUENCE [LARGE SCALE GENOMIC DNA]</scope>
    <source>
        <strain evidence="4 5">D1-5</strain>
    </source>
</reference>
<keyword evidence="3" id="KW-0732">Signal</keyword>
<dbReference type="InterPro" id="IPR022706">
    <property type="entry name" value="Antifungal_prot"/>
</dbReference>
<evidence type="ECO:0000256" key="1">
    <source>
        <dbReference type="ARBA" id="ARBA00022529"/>
    </source>
</evidence>
<accession>A0A0A2VAS6</accession>
<dbReference type="AlphaFoldDB" id="A0A0A2VAS6"/>
<dbReference type="Proteomes" id="UP000030106">
    <property type="component" value="Unassembled WGS sequence"/>
</dbReference>
<comment type="caution">
    <text evidence="4">The sequence shown here is derived from an EMBL/GenBank/DDBJ whole genome shotgun (WGS) entry which is preliminary data.</text>
</comment>
<dbReference type="HOGENOM" id="CLU_182418_0_0_1"/>
<proteinExistence type="predicted"/>
<dbReference type="EMBL" id="ANFO01001220">
    <property type="protein sequence ID" value="KGQ03457.1"/>
    <property type="molecule type" value="Genomic_DNA"/>
</dbReference>
<evidence type="ECO:0000313" key="5">
    <source>
        <dbReference type="Proteomes" id="UP000030106"/>
    </source>
</evidence>
<dbReference type="Pfam" id="PF11402">
    <property type="entry name" value="Antifungal_prot"/>
    <property type="match status" value="1"/>
</dbReference>
<dbReference type="GO" id="GO:0050832">
    <property type="term" value="P:defense response to fungus"/>
    <property type="evidence" value="ECO:0007669"/>
    <property type="project" value="UniProtKB-KW"/>
</dbReference>
<organism evidence="4 5">
    <name type="scientific">Beauveria bassiana D1-5</name>
    <dbReference type="NCBI Taxonomy" id="1245745"/>
    <lineage>
        <taxon>Eukaryota</taxon>
        <taxon>Fungi</taxon>
        <taxon>Dikarya</taxon>
        <taxon>Ascomycota</taxon>
        <taxon>Pezizomycotina</taxon>
        <taxon>Sordariomycetes</taxon>
        <taxon>Hypocreomycetidae</taxon>
        <taxon>Hypocreales</taxon>
        <taxon>Cordycipitaceae</taxon>
        <taxon>Beauveria</taxon>
    </lineage>
</organism>
<keyword evidence="1" id="KW-0929">Antimicrobial</keyword>
<evidence type="ECO:0008006" key="6">
    <source>
        <dbReference type="Google" id="ProtNLM"/>
    </source>
</evidence>
<dbReference type="GO" id="GO:0031640">
    <property type="term" value="P:killing of cells of another organism"/>
    <property type="evidence" value="ECO:0007669"/>
    <property type="project" value="UniProtKB-KW"/>
</dbReference>
<evidence type="ECO:0000256" key="2">
    <source>
        <dbReference type="ARBA" id="ARBA00022577"/>
    </source>
</evidence>
<dbReference type="SUPFAM" id="SSF57598">
    <property type="entry name" value="Antifungal protein (AGAFP)"/>
    <property type="match status" value="1"/>
</dbReference>
<feature type="signal peptide" evidence="3">
    <location>
        <begin position="1"/>
        <end position="19"/>
    </location>
</feature>
<keyword evidence="2" id="KW-0295">Fungicide</keyword>
<dbReference type="InterPro" id="IPR023112">
    <property type="entry name" value="Antifungal-protein_dom_sf"/>
</dbReference>
<name>A0A0A2VAS6_BEABA</name>
<sequence length="111" mass="12083">MQIISIALSLLAATGAVAAATPEQFEARDGAGAMIKYHGVSKKPPIHVHYGEKLTIDSTSKICTKAKNECKFKGQNGRDTFVKCPNFANKRCTKDYNECSYDSVSRAVVCH</sequence>
<protein>
    <recommendedName>
        <fullName evidence="6">Antifungal protein</fullName>
    </recommendedName>
</protein>
<gene>
    <name evidence="4" type="ORF">BBAD15_g11317</name>
</gene>
<feature type="chain" id="PRO_5001995400" description="Antifungal protein" evidence="3">
    <location>
        <begin position="20"/>
        <end position="111"/>
    </location>
</feature>
<dbReference type="Gene3D" id="2.40.50.60">
    <property type="entry name" value="Antifungal protein domain"/>
    <property type="match status" value="1"/>
</dbReference>
<evidence type="ECO:0000313" key="4">
    <source>
        <dbReference type="EMBL" id="KGQ03457.1"/>
    </source>
</evidence>
<evidence type="ECO:0000256" key="3">
    <source>
        <dbReference type="SAM" id="SignalP"/>
    </source>
</evidence>